<dbReference type="InterPro" id="IPR029026">
    <property type="entry name" value="tRNA_m1G_MTases_N"/>
</dbReference>
<evidence type="ECO:0000256" key="4">
    <source>
        <dbReference type="ARBA" id="ARBA00011738"/>
    </source>
</evidence>
<dbReference type="AlphaFoldDB" id="A0A3E3IMD6"/>
<comment type="function">
    <text evidence="1 15 17">Specifically methylates guanosine-37 in various tRNAs.</text>
</comment>
<dbReference type="Gene3D" id="3.40.1280.10">
    <property type="match status" value="1"/>
</dbReference>
<evidence type="ECO:0000256" key="8">
    <source>
        <dbReference type="ARBA" id="ARBA00022603"/>
    </source>
</evidence>
<comment type="catalytic activity">
    <reaction evidence="14 15 17">
        <text>guanosine(37) in tRNA + S-adenosyl-L-methionine = N(1)-methylguanosine(37) in tRNA + S-adenosyl-L-homocysteine + H(+)</text>
        <dbReference type="Rhea" id="RHEA:36899"/>
        <dbReference type="Rhea" id="RHEA-COMP:10145"/>
        <dbReference type="Rhea" id="RHEA-COMP:10147"/>
        <dbReference type="ChEBI" id="CHEBI:15378"/>
        <dbReference type="ChEBI" id="CHEBI:57856"/>
        <dbReference type="ChEBI" id="CHEBI:59789"/>
        <dbReference type="ChEBI" id="CHEBI:73542"/>
        <dbReference type="ChEBI" id="CHEBI:74269"/>
        <dbReference type="EC" id="2.1.1.228"/>
    </reaction>
</comment>
<keyword evidence="9 15" id="KW-0808">Transferase</keyword>
<dbReference type="PIRSF" id="PIRSF000386">
    <property type="entry name" value="tRNA_mtase"/>
    <property type="match status" value="1"/>
</dbReference>
<dbReference type="Gene3D" id="1.10.1270.20">
    <property type="entry name" value="tRNA(m1g37)methyltransferase, domain 2"/>
    <property type="match status" value="1"/>
</dbReference>
<evidence type="ECO:0000313" key="19">
    <source>
        <dbReference type="EMBL" id="RGE68240.1"/>
    </source>
</evidence>
<protein>
    <recommendedName>
        <fullName evidence="6 15">tRNA (guanine-N(1)-)-methyltransferase</fullName>
        <ecNumber evidence="5 15">2.1.1.228</ecNumber>
    </recommendedName>
    <alternativeName>
        <fullName evidence="12 15">M1G-methyltransferase</fullName>
    </alternativeName>
    <alternativeName>
        <fullName evidence="13 15">tRNA [GM37] methyltransferase</fullName>
    </alternativeName>
</protein>
<evidence type="ECO:0000256" key="6">
    <source>
        <dbReference type="ARBA" id="ARBA00014679"/>
    </source>
</evidence>
<dbReference type="CDD" id="cd18080">
    <property type="entry name" value="TrmD-like"/>
    <property type="match status" value="1"/>
</dbReference>
<dbReference type="InterPro" id="IPR016009">
    <property type="entry name" value="tRNA_MeTrfase_TRMD/TRM10"/>
</dbReference>
<evidence type="ECO:0000256" key="7">
    <source>
        <dbReference type="ARBA" id="ARBA00022490"/>
    </source>
</evidence>
<dbReference type="Pfam" id="PF01746">
    <property type="entry name" value="tRNA_m1G_MT"/>
    <property type="match status" value="1"/>
</dbReference>
<dbReference type="GO" id="GO:0005829">
    <property type="term" value="C:cytosol"/>
    <property type="evidence" value="ECO:0007669"/>
    <property type="project" value="TreeGrafter"/>
</dbReference>
<comment type="caution">
    <text evidence="19">The sequence shown here is derived from an EMBL/GenBank/DDBJ whole genome shotgun (WGS) entry which is preliminary data.</text>
</comment>
<comment type="similarity">
    <text evidence="3 15 17">Belongs to the RNA methyltransferase TrmD family.</text>
</comment>
<dbReference type="NCBIfam" id="NF000648">
    <property type="entry name" value="PRK00026.1"/>
    <property type="match status" value="1"/>
</dbReference>
<comment type="subcellular location">
    <subcellularLocation>
        <location evidence="2 15 17">Cytoplasm</location>
    </subcellularLocation>
</comment>
<evidence type="ECO:0000256" key="16">
    <source>
        <dbReference type="PIRSR" id="PIRSR000386-1"/>
    </source>
</evidence>
<evidence type="ECO:0000256" key="9">
    <source>
        <dbReference type="ARBA" id="ARBA00022679"/>
    </source>
</evidence>
<keyword evidence="8 15" id="KW-0489">Methyltransferase</keyword>
<dbReference type="NCBIfam" id="TIGR00088">
    <property type="entry name" value="trmD"/>
    <property type="match status" value="1"/>
</dbReference>
<feature type="binding site" evidence="15 16">
    <location>
        <position position="115"/>
    </location>
    <ligand>
        <name>S-adenosyl-L-methionine</name>
        <dbReference type="ChEBI" id="CHEBI:59789"/>
    </ligand>
</feature>
<organism evidence="19 20">
    <name type="scientific">Anaerotruncus colihominis</name>
    <dbReference type="NCBI Taxonomy" id="169435"/>
    <lineage>
        <taxon>Bacteria</taxon>
        <taxon>Bacillati</taxon>
        <taxon>Bacillota</taxon>
        <taxon>Clostridia</taxon>
        <taxon>Eubacteriales</taxon>
        <taxon>Oscillospiraceae</taxon>
        <taxon>Anaerotruncus</taxon>
    </lineage>
</organism>
<dbReference type="PANTHER" id="PTHR46417">
    <property type="entry name" value="TRNA (GUANINE-N(1)-)-METHYLTRANSFERASE"/>
    <property type="match status" value="1"/>
</dbReference>
<sequence>MIKIDLATLFPAMCETVLSESIIGRARKAGCLDIRCFHIRDYTVDRHRNVDDTPYGPGKGMLMQADPMYRTWEAACEARGGHRPHVIYMSPQGRTLTQQRARELSLMEHLYIMCGHYEGVDQRVLDEIVDEEISIGDYVLTGGELGALVLIDCVARLCPGVLADESCYEQESHWDGLLEYPQYTKPAVWHGVAVPEIITNGNHAAIARWRREQSLKTTYEKRPELLRAAPLTEKDKWYLRTIGWTDDPDDGSRTG</sequence>
<evidence type="ECO:0000256" key="17">
    <source>
        <dbReference type="RuleBase" id="RU003464"/>
    </source>
</evidence>
<feature type="domain" description="tRNA methyltransferase TRMD/TRM10-type" evidence="18">
    <location>
        <begin position="2"/>
        <end position="227"/>
    </location>
</feature>
<dbReference type="SUPFAM" id="SSF75217">
    <property type="entry name" value="alpha/beta knot"/>
    <property type="match status" value="1"/>
</dbReference>
<evidence type="ECO:0000256" key="10">
    <source>
        <dbReference type="ARBA" id="ARBA00022691"/>
    </source>
</evidence>
<feature type="binding site" evidence="15 16">
    <location>
        <begin position="135"/>
        <end position="140"/>
    </location>
    <ligand>
        <name>S-adenosyl-L-methionine</name>
        <dbReference type="ChEBI" id="CHEBI:59789"/>
    </ligand>
</feature>
<reference evidence="19 20" key="1">
    <citation type="submission" date="2018-08" db="EMBL/GenBank/DDBJ databases">
        <title>A genome reference for cultivated species of the human gut microbiota.</title>
        <authorList>
            <person name="Zou Y."/>
            <person name="Xue W."/>
            <person name="Luo G."/>
        </authorList>
    </citation>
    <scope>NUCLEOTIDE SEQUENCE [LARGE SCALE GENOMIC DNA]</scope>
    <source>
        <strain evidence="19 20">TF05-12AC</strain>
    </source>
</reference>
<dbReference type="HAMAP" id="MF_00605">
    <property type="entry name" value="TrmD"/>
    <property type="match status" value="1"/>
</dbReference>
<comment type="subunit">
    <text evidence="4 15 17">Homodimer.</text>
</comment>
<dbReference type="GO" id="GO:0052906">
    <property type="term" value="F:tRNA (guanine(37)-N1)-methyltransferase activity"/>
    <property type="evidence" value="ECO:0007669"/>
    <property type="project" value="UniProtKB-UniRule"/>
</dbReference>
<evidence type="ECO:0000256" key="13">
    <source>
        <dbReference type="ARBA" id="ARBA00033392"/>
    </source>
</evidence>
<evidence type="ECO:0000256" key="5">
    <source>
        <dbReference type="ARBA" id="ARBA00012807"/>
    </source>
</evidence>
<dbReference type="InterPro" id="IPR029028">
    <property type="entry name" value="Alpha/beta_knot_MTases"/>
</dbReference>
<dbReference type="InterPro" id="IPR002649">
    <property type="entry name" value="tRNA_m1G_MeTrfase_TrmD"/>
</dbReference>
<dbReference type="FunFam" id="1.10.1270.20:FF:000001">
    <property type="entry name" value="tRNA (guanine-N(1)-)-methyltransferase"/>
    <property type="match status" value="1"/>
</dbReference>
<dbReference type="EC" id="2.1.1.228" evidence="5 15"/>
<dbReference type="Proteomes" id="UP000260828">
    <property type="component" value="Unassembled WGS sequence"/>
</dbReference>
<evidence type="ECO:0000256" key="14">
    <source>
        <dbReference type="ARBA" id="ARBA00047783"/>
    </source>
</evidence>
<evidence type="ECO:0000259" key="18">
    <source>
        <dbReference type="Pfam" id="PF01746"/>
    </source>
</evidence>
<evidence type="ECO:0000256" key="3">
    <source>
        <dbReference type="ARBA" id="ARBA00007630"/>
    </source>
</evidence>
<keyword evidence="11 15" id="KW-0819">tRNA processing</keyword>
<dbReference type="EMBL" id="QVME01000003">
    <property type="protein sequence ID" value="RGE68240.1"/>
    <property type="molecule type" value="Genomic_DNA"/>
</dbReference>
<keyword evidence="7 15" id="KW-0963">Cytoplasm</keyword>
<evidence type="ECO:0000256" key="15">
    <source>
        <dbReference type="HAMAP-Rule" id="MF_00605"/>
    </source>
</evidence>
<evidence type="ECO:0000256" key="11">
    <source>
        <dbReference type="ARBA" id="ARBA00022694"/>
    </source>
</evidence>
<evidence type="ECO:0000313" key="20">
    <source>
        <dbReference type="Proteomes" id="UP000260828"/>
    </source>
</evidence>
<dbReference type="GO" id="GO:0002939">
    <property type="term" value="P:tRNA N1-guanine methylation"/>
    <property type="evidence" value="ECO:0007669"/>
    <property type="project" value="TreeGrafter"/>
</dbReference>
<accession>A0A3E3IMD6</accession>
<evidence type="ECO:0000256" key="2">
    <source>
        <dbReference type="ARBA" id="ARBA00004496"/>
    </source>
</evidence>
<name>A0A3E3IMD6_9FIRM</name>
<evidence type="ECO:0000256" key="12">
    <source>
        <dbReference type="ARBA" id="ARBA00029736"/>
    </source>
</evidence>
<dbReference type="PANTHER" id="PTHR46417:SF1">
    <property type="entry name" value="TRNA (GUANINE-N(1)-)-METHYLTRANSFERASE"/>
    <property type="match status" value="1"/>
</dbReference>
<keyword evidence="10 15" id="KW-0949">S-adenosyl-L-methionine</keyword>
<gene>
    <name evidence="15 19" type="primary">trmD</name>
    <name evidence="19" type="ORF">DXC40_07805</name>
</gene>
<evidence type="ECO:0000256" key="1">
    <source>
        <dbReference type="ARBA" id="ARBA00002634"/>
    </source>
</evidence>
<proteinExistence type="inferred from homology"/>
<dbReference type="FunFam" id="3.40.1280.10:FF:000001">
    <property type="entry name" value="tRNA (guanine-N(1)-)-methyltransferase"/>
    <property type="match status" value="1"/>
</dbReference>
<dbReference type="InterPro" id="IPR023148">
    <property type="entry name" value="tRNA_m1G_MeTrfase_C_sf"/>
</dbReference>
<dbReference type="RefSeq" id="WP_117546438.1">
    <property type="nucleotide sequence ID" value="NZ_QVME01000003.1"/>
</dbReference>